<dbReference type="PANTHER" id="PTHR11054">
    <property type="entry name" value="6-PHOSPHOGLUCONOLACTONASE"/>
    <property type="match status" value="1"/>
</dbReference>
<sequence>MNIHSYSVAHEAIEALTRRMADRMLGSAGSFHVALSGGETAKRLFQFWSGPFADRLDWDRIRFYWVDERCVPPDDPQSNFGTAERLLFSPLTVPASHVHRIRGEQPPETEAERYTHLIGQELSGPDGMPRFDCIVLGIGEDMHTASIFSETSFLLTAEPGYRVSIHPRSAQMRITMTGSLILAARLLLVPMLGERKIATARHLAERPNDRSPAGYLLSRAEQAELFVGA</sequence>
<comment type="similarity">
    <text evidence="4 7">Belongs to the glucosamine/galactosamine-6-phosphate isomerase family. 6-phosphogluconolactonase subfamily.</text>
</comment>
<evidence type="ECO:0000256" key="2">
    <source>
        <dbReference type="ARBA" id="ARBA00002681"/>
    </source>
</evidence>
<accession>A0ABY5UZS7</accession>
<dbReference type="GO" id="GO:0017057">
    <property type="term" value="F:6-phosphogluconolactonase activity"/>
    <property type="evidence" value="ECO:0007669"/>
    <property type="project" value="UniProtKB-EC"/>
</dbReference>
<dbReference type="InterPro" id="IPR006148">
    <property type="entry name" value="Glc/Gal-6P_isomerase"/>
</dbReference>
<evidence type="ECO:0000259" key="8">
    <source>
        <dbReference type="Pfam" id="PF01182"/>
    </source>
</evidence>
<evidence type="ECO:0000256" key="7">
    <source>
        <dbReference type="RuleBase" id="RU365095"/>
    </source>
</evidence>
<dbReference type="RefSeq" id="WP_019245146.1">
    <property type="nucleotide sequence ID" value="NZ_CAPH01000006.1"/>
</dbReference>
<evidence type="ECO:0000313" key="9">
    <source>
        <dbReference type="EMBL" id="UWN57455.1"/>
    </source>
</evidence>
<dbReference type="InterPro" id="IPR039104">
    <property type="entry name" value="6PGL"/>
</dbReference>
<comment type="function">
    <text evidence="2 7">Hydrolysis of 6-phosphogluconolactone to 6-phosphogluconate.</text>
</comment>
<dbReference type="PANTHER" id="PTHR11054:SF0">
    <property type="entry name" value="6-PHOSPHOGLUCONOLACTONASE"/>
    <property type="match status" value="1"/>
</dbReference>
<organism evidence="9 10">
    <name type="scientific">Alistipes ihumii AP11</name>
    <dbReference type="NCBI Taxonomy" id="1211813"/>
    <lineage>
        <taxon>Bacteria</taxon>
        <taxon>Pseudomonadati</taxon>
        <taxon>Bacteroidota</taxon>
        <taxon>Bacteroidia</taxon>
        <taxon>Bacteroidales</taxon>
        <taxon>Rikenellaceae</taxon>
        <taxon>Alistipes</taxon>
    </lineage>
</organism>
<dbReference type="Gene3D" id="3.40.50.1360">
    <property type="match status" value="1"/>
</dbReference>
<feature type="domain" description="Glucosamine/galactosamine-6-phosphate isomerase" evidence="8">
    <location>
        <begin position="9"/>
        <end position="218"/>
    </location>
</feature>
<dbReference type="NCBIfam" id="TIGR01198">
    <property type="entry name" value="pgl"/>
    <property type="match status" value="1"/>
</dbReference>
<keyword evidence="10" id="KW-1185">Reference proteome</keyword>
<reference evidence="9" key="1">
    <citation type="journal article" date="2022" name="Cell">
        <title>Design, construction, and in vivo augmentation of a complex gut microbiome.</title>
        <authorList>
            <person name="Cheng A.G."/>
            <person name="Ho P.Y."/>
            <person name="Aranda-Diaz A."/>
            <person name="Jain S."/>
            <person name="Yu F.B."/>
            <person name="Meng X."/>
            <person name="Wang M."/>
            <person name="Iakiviak M."/>
            <person name="Nagashima K."/>
            <person name="Zhao A."/>
            <person name="Murugkar P."/>
            <person name="Patil A."/>
            <person name="Atabakhsh K."/>
            <person name="Weakley A."/>
            <person name="Yan J."/>
            <person name="Brumbaugh A.R."/>
            <person name="Higginbottom S."/>
            <person name="Dimas A."/>
            <person name="Shiver A.L."/>
            <person name="Deutschbauer A."/>
            <person name="Neff N."/>
            <person name="Sonnenburg J.L."/>
            <person name="Huang K.C."/>
            <person name="Fischbach M.A."/>
        </authorList>
    </citation>
    <scope>NUCLEOTIDE SEQUENCE</scope>
    <source>
        <strain evidence="9">AP11</strain>
    </source>
</reference>
<dbReference type="InterPro" id="IPR037171">
    <property type="entry name" value="NagB/RpiA_transferase-like"/>
</dbReference>
<dbReference type="EC" id="3.1.1.31" evidence="5 7"/>
<dbReference type="InterPro" id="IPR005900">
    <property type="entry name" value="6-phosphogluconolactonase_DevB"/>
</dbReference>
<proteinExistence type="inferred from homology"/>
<evidence type="ECO:0000256" key="1">
    <source>
        <dbReference type="ARBA" id="ARBA00000832"/>
    </source>
</evidence>
<dbReference type="Pfam" id="PF01182">
    <property type="entry name" value="Glucosamine_iso"/>
    <property type="match status" value="1"/>
</dbReference>
<evidence type="ECO:0000313" key="10">
    <source>
        <dbReference type="Proteomes" id="UP001059295"/>
    </source>
</evidence>
<dbReference type="SUPFAM" id="SSF100950">
    <property type="entry name" value="NagB/RpiA/CoA transferase-like"/>
    <property type="match status" value="1"/>
</dbReference>
<evidence type="ECO:0000256" key="5">
    <source>
        <dbReference type="ARBA" id="ARBA00013198"/>
    </source>
</evidence>
<comment type="pathway">
    <text evidence="3 7">Carbohydrate degradation; pentose phosphate pathway; D-ribulose 5-phosphate from D-glucose 6-phosphate (oxidative stage): step 2/3.</text>
</comment>
<protein>
    <recommendedName>
        <fullName evidence="6 7">6-phosphogluconolactonase</fullName>
        <shortName evidence="7">6PGL</shortName>
        <ecNumber evidence="5 7">3.1.1.31</ecNumber>
    </recommendedName>
</protein>
<dbReference type="Proteomes" id="UP001059295">
    <property type="component" value="Chromosome"/>
</dbReference>
<evidence type="ECO:0000256" key="4">
    <source>
        <dbReference type="ARBA" id="ARBA00010662"/>
    </source>
</evidence>
<evidence type="ECO:0000256" key="3">
    <source>
        <dbReference type="ARBA" id="ARBA00004961"/>
    </source>
</evidence>
<keyword evidence="7 9" id="KW-0378">Hydrolase</keyword>
<name>A0ABY5UZS7_9BACT</name>
<evidence type="ECO:0000256" key="6">
    <source>
        <dbReference type="ARBA" id="ARBA00020337"/>
    </source>
</evidence>
<gene>
    <name evidence="7 9" type="primary">pgl</name>
    <name evidence="9" type="ORF">NQ491_01380</name>
</gene>
<dbReference type="CDD" id="cd01400">
    <property type="entry name" value="6PGL"/>
    <property type="match status" value="1"/>
</dbReference>
<dbReference type="EMBL" id="CP102294">
    <property type="protein sequence ID" value="UWN57455.1"/>
    <property type="molecule type" value="Genomic_DNA"/>
</dbReference>
<comment type="catalytic activity">
    <reaction evidence="1 7">
        <text>6-phospho-D-glucono-1,5-lactone + H2O = 6-phospho-D-gluconate + H(+)</text>
        <dbReference type="Rhea" id="RHEA:12556"/>
        <dbReference type="ChEBI" id="CHEBI:15377"/>
        <dbReference type="ChEBI" id="CHEBI:15378"/>
        <dbReference type="ChEBI" id="CHEBI:57955"/>
        <dbReference type="ChEBI" id="CHEBI:58759"/>
        <dbReference type="EC" id="3.1.1.31"/>
    </reaction>
</comment>
<dbReference type="GeneID" id="82890344"/>